<proteinExistence type="predicted"/>
<feature type="domain" description="HPt" evidence="5">
    <location>
        <begin position="3"/>
        <end position="104"/>
    </location>
</feature>
<dbReference type="SUPFAM" id="SSF52172">
    <property type="entry name" value="CheY-like"/>
    <property type="match status" value="1"/>
</dbReference>
<dbReference type="CDD" id="cd00088">
    <property type="entry name" value="HPT"/>
    <property type="match status" value="1"/>
</dbReference>
<feature type="modified residue" description="Phosphohistidine" evidence="2">
    <location>
        <position position="51"/>
    </location>
</feature>
<organism evidence="6 7">
    <name type="scientific">Terasakiella brassicae</name>
    <dbReference type="NCBI Taxonomy" id="1634917"/>
    <lineage>
        <taxon>Bacteria</taxon>
        <taxon>Pseudomonadati</taxon>
        <taxon>Pseudomonadota</taxon>
        <taxon>Alphaproteobacteria</taxon>
        <taxon>Rhodospirillales</taxon>
        <taxon>Terasakiellaceae</taxon>
        <taxon>Terasakiella</taxon>
    </lineage>
</organism>
<evidence type="ECO:0000313" key="6">
    <source>
        <dbReference type="EMBL" id="GGF50890.1"/>
    </source>
</evidence>
<keyword evidence="2" id="KW-0597">Phosphoprotein</keyword>
<dbReference type="Pfam" id="PF01627">
    <property type="entry name" value="Hpt"/>
    <property type="match status" value="1"/>
</dbReference>
<keyword evidence="7" id="KW-1185">Reference proteome</keyword>
<protein>
    <recommendedName>
        <fullName evidence="8">Histidine kinase</fullName>
    </recommendedName>
</protein>
<evidence type="ECO:0008006" key="8">
    <source>
        <dbReference type="Google" id="ProtNLM"/>
    </source>
</evidence>
<evidence type="ECO:0000313" key="7">
    <source>
        <dbReference type="Proteomes" id="UP000632498"/>
    </source>
</evidence>
<gene>
    <name evidence="6" type="ORF">GCM10011332_00170</name>
</gene>
<evidence type="ECO:0000256" key="2">
    <source>
        <dbReference type="PROSITE-ProRule" id="PRU00110"/>
    </source>
</evidence>
<reference evidence="6" key="1">
    <citation type="journal article" date="2014" name="Int. J. Syst. Evol. Microbiol.">
        <title>Complete genome sequence of Corynebacterium casei LMG S-19264T (=DSM 44701T), isolated from a smear-ripened cheese.</title>
        <authorList>
            <consortium name="US DOE Joint Genome Institute (JGI-PGF)"/>
            <person name="Walter F."/>
            <person name="Albersmeier A."/>
            <person name="Kalinowski J."/>
            <person name="Ruckert C."/>
        </authorList>
    </citation>
    <scope>NUCLEOTIDE SEQUENCE</scope>
    <source>
        <strain evidence="6">CGMCC 1.15254</strain>
    </source>
</reference>
<evidence type="ECO:0000259" key="4">
    <source>
        <dbReference type="PROSITE" id="PS50110"/>
    </source>
</evidence>
<dbReference type="EMBL" id="BMHV01000001">
    <property type="protein sequence ID" value="GGF50890.1"/>
    <property type="molecule type" value="Genomic_DNA"/>
</dbReference>
<dbReference type="InterPro" id="IPR036641">
    <property type="entry name" value="HPT_dom_sf"/>
</dbReference>
<dbReference type="GO" id="GO:0004672">
    <property type="term" value="F:protein kinase activity"/>
    <property type="evidence" value="ECO:0007669"/>
    <property type="project" value="UniProtKB-ARBA"/>
</dbReference>
<evidence type="ECO:0000256" key="1">
    <source>
        <dbReference type="ARBA" id="ARBA00023012"/>
    </source>
</evidence>
<keyword evidence="1" id="KW-0902">Two-component regulatory system</keyword>
<name>A0A917F503_9PROT</name>
<dbReference type="GO" id="GO:0000160">
    <property type="term" value="P:phosphorelay signal transduction system"/>
    <property type="evidence" value="ECO:0007669"/>
    <property type="project" value="UniProtKB-KW"/>
</dbReference>
<dbReference type="InterPro" id="IPR001789">
    <property type="entry name" value="Sig_transdc_resp-reg_receiver"/>
</dbReference>
<feature type="domain" description="Response regulatory" evidence="4">
    <location>
        <begin position="136"/>
        <end position="251"/>
    </location>
</feature>
<dbReference type="AlphaFoldDB" id="A0A917F503"/>
<evidence type="ECO:0000256" key="3">
    <source>
        <dbReference type="PROSITE-ProRule" id="PRU00169"/>
    </source>
</evidence>
<reference evidence="6" key="2">
    <citation type="submission" date="2020-09" db="EMBL/GenBank/DDBJ databases">
        <authorList>
            <person name="Sun Q."/>
            <person name="Zhou Y."/>
        </authorList>
    </citation>
    <scope>NUCLEOTIDE SEQUENCE</scope>
    <source>
        <strain evidence="6">CGMCC 1.15254</strain>
    </source>
</reference>
<dbReference type="SUPFAM" id="SSF47226">
    <property type="entry name" value="Histidine-containing phosphotransfer domain, HPT domain"/>
    <property type="match status" value="1"/>
</dbReference>
<dbReference type="SMART" id="SM00073">
    <property type="entry name" value="HPT"/>
    <property type="match status" value="1"/>
</dbReference>
<sequence length="251" mass="27767">MDMSEILAQMSEKFIETAHEKIARLNEILMLLNHAGEDEKSLREEFHREVHSLKGMGGTFQMPLVSKLCHKFEDFLSGESTASDNLIEDCYAYLDRLNDLIESGQAGDLEKADTWLANLPQKGSVVETRSESKRTKVLIISSSTEMLKEIVPLFQDNGFEVTSASSAFRGYKAAVLHKPDVVLAAQIQDEMDGAELVRSLGALQALSQTKFAMICPDRRQALSENLQGVQLLSEANVAIDVMNFIAVVVTA</sequence>
<dbReference type="Proteomes" id="UP000632498">
    <property type="component" value="Unassembled WGS sequence"/>
</dbReference>
<dbReference type="Gene3D" id="1.20.120.160">
    <property type="entry name" value="HPT domain"/>
    <property type="match status" value="1"/>
</dbReference>
<comment type="caution">
    <text evidence="3">Lacks conserved residue(s) required for the propagation of feature annotation.</text>
</comment>
<dbReference type="PROSITE" id="PS50894">
    <property type="entry name" value="HPT"/>
    <property type="match status" value="1"/>
</dbReference>
<dbReference type="PROSITE" id="PS50110">
    <property type="entry name" value="RESPONSE_REGULATORY"/>
    <property type="match status" value="1"/>
</dbReference>
<comment type="caution">
    <text evidence="6">The sequence shown here is derived from an EMBL/GenBank/DDBJ whole genome shotgun (WGS) entry which is preliminary data.</text>
</comment>
<evidence type="ECO:0000259" key="5">
    <source>
        <dbReference type="PROSITE" id="PS50894"/>
    </source>
</evidence>
<accession>A0A917F503</accession>
<dbReference type="InterPro" id="IPR008207">
    <property type="entry name" value="Sig_transdc_His_kin_Hpt_dom"/>
</dbReference>
<dbReference type="Gene3D" id="3.40.50.2300">
    <property type="match status" value="1"/>
</dbReference>
<dbReference type="InterPro" id="IPR011006">
    <property type="entry name" value="CheY-like_superfamily"/>
</dbReference>